<dbReference type="Proteomes" id="UP000724584">
    <property type="component" value="Unassembled WGS sequence"/>
</dbReference>
<protein>
    <submittedName>
        <fullName evidence="1">Uncharacterized protein</fullName>
    </submittedName>
</protein>
<organism evidence="1 2">
    <name type="scientific">Chaetomium tenue</name>
    <dbReference type="NCBI Taxonomy" id="1854479"/>
    <lineage>
        <taxon>Eukaryota</taxon>
        <taxon>Fungi</taxon>
        <taxon>Dikarya</taxon>
        <taxon>Ascomycota</taxon>
        <taxon>Pezizomycotina</taxon>
        <taxon>Sordariomycetes</taxon>
        <taxon>Sordariomycetidae</taxon>
        <taxon>Sordariales</taxon>
        <taxon>Chaetomiaceae</taxon>
        <taxon>Chaetomium</taxon>
    </lineage>
</organism>
<dbReference type="EMBL" id="JAGIZQ010000007">
    <property type="protein sequence ID" value="KAH6617433.1"/>
    <property type="molecule type" value="Genomic_DNA"/>
</dbReference>
<comment type="caution">
    <text evidence="1">The sequence shown here is derived from an EMBL/GenBank/DDBJ whole genome shotgun (WGS) entry which is preliminary data.</text>
</comment>
<keyword evidence="2" id="KW-1185">Reference proteome</keyword>
<gene>
    <name evidence="1" type="ORF">F5144DRAFT_392350</name>
</gene>
<accession>A0ACB7NZR3</accession>
<evidence type="ECO:0000313" key="2">
    <source>
        <dbReference type="Proteomes" id="UP000724584"/>
    </source>
</evidence>
<sequence length="312" mass="33467">MADASSPCQIEATQDLYGIGIRTGIYCQWIATMVAGVALPEEMVAIQTNTICFQCAIPGALLLATLRASIAQPEVLIVVPLAFGGFSAAQAFGNGASLVEAGTARGASPLRALIMLQMFGFLVGYGLWFWWGGVDNVSPAACTYYAFVFGKVMITRLRVFGIAISIFGGFCFMIAEFVFLILPTLSCIRAGRRATAQYFTAPGFLSRDKETPRWQIWARIVVNVASVCYIIVMVEMTLAWNPTLEGANTLESVGQLVPLIIGVAGLLRISYSLLRKPIQADSSISQTHSSPPGIGLVDTAQQHPGVKSTLNN</sequence>
<proteinExistence type="predicted"/>
<reference evidence="1 2" key="1">
    <citation type="journal article" date="2021" name="Nat. Commun.">
        <title>Genetic determinants of endophytism in the Arabidopsis root mycobiome.</title>
        <authorList>
            <person name="Mesny F."/>
            <person name="Miyauchi S."/>
            <person name="Thiergart T."/>
            <person name="Pickel B."/>
            <person name="Atanasova L."/>
            <person name="Karlsson M."/>
            <person name="Huettel B."/>
            <person name="Barry K.W."/>
            <person name="Haridas S."/>
            <person name="Chen C."/>
            <person name="Bauer D."/>
            <person name="Andreopoulos W."/>
            <person name="Pangilinan J."/>
            <person name="LaButti K."/>
            <person name="Riley R."/>
            <person name="Lipzen A."/>
            <person name="Clum A."/>
            <person name="Drula E."/>
            <person name="Henrissat B."/>
            <person name="Kohler A."/>
            <person name="Grigoriev I.V."/>
            <person name="Martin F.M."/>
            <person name="Hacquard S."/>
        </authorList>
    </citation>
    <scope>NUCLEOTIDE SEQUENCE [LARGE SCALE GENOMIC DNA]</scope>
    <source>
        <strain evidence="1 2">MPI-SDFR-AT-0079</strain>
    </source>
</reference>
<evidence type="ECO:0000313" key="1">
    <source>
        <dbReference type="EMBL" id="KAH6617433.1"/>
    </source>
</evidence>
<name>A0ACB7NZR3_9PEZI</name>